<gene>
    <name evidence="12" type="ORF">JK635_13005</name>
</gene>
<dbReference type="CDD" id="cd02803">
    <property type="entry name" value="OYE_like_FMN_family"/>
    <property type="match status" value="1"/>
</dbReference>
<evidence type="ECO:0000256" key="5">
    <source>
        <dbReference type="ARBA" id="ARBA00022643"/>
    </source>
</evidence>
<evidence type="ECO:0000256" key="4">
    <source>
        <dbReference type="ARBA" id="ARBA00022630"/>
    </source>
</evidence>
<dbReference type="SUPFAM" id="SSF51905">
    <property type="entry name" value="FAD/NAD(P)-binding domain"/>
    <property type="match status" value="1"/>
</dbReference>
<protein>
    <submittedName>
        <fullName evidence="12">FAD-dependent oxidoreductase</fullName>
    </submittedName>
</protein>
<dbReference type="Gene3D" id="3.40.50.720">
    <property type="entry name" value="NAD(P)-binding Rossmann-like Domain"/>
    <property type="match status" value="1"/>
</dbReference>
<organism evidence="12 13">
    <name type="scientific">Neobacillus paridis</name>
    <dbReference type="NCBI Taxonomy" id="2803862"/>
    <lineage>
        <taxon>Bacteria</taxon>
        <taxon>Bacillati</taxon>
        <taxon>Bacillota</taxon>
        <taxon>Bacilli</taxon>
        <taxon>Bacillales</taxon>
        <taxon>Bacillaceae</taxon>
        <taxon>Neobacillus</taxon>
    </lineage>
</organism>
<dbReference type="PRINTS" id="PR00411">
    <property type="entry name" value="PNDRDTASEI"/>
</dbReference>
<sequence>MFPKLFSPIRLKGLELKNRIILPAMGTKFTTDSSMTDQLIDFHVARTKGGTGLNIMECTGVHAPSTPGRFFSIAEDKYIPGFKRFNQAIHEAGGKTCIQLWQGSIAVASDPKAMIIVASDMQLSPEYTVPGASHELIAELTECFGQAARRSVESGFDCIEVHMAHNYILHSFLSGGINRRTDEYGGSLENRARFPLAVIRAIRAQMPEDMPLLMRIDAHDDYLEGGLTIEEVIQFCKWAKDAGVDVLDISRGNIISAALKYEVPPIDLQWGFNIENAARIRQETGMLTIGVGRINDPAFAEEILESDKVDMVVIGRGQIADPEFCNKAREGRVDEIVRCVGCNQGCYDANERADIPFISCLQNPACGHEAEYAIVSTDAPKTVLIAGGGMAGMELASILKQRGHNPILFEKSNTLGGQFILAGLAPRKAEMKAAAIHRGQQLQKMGVDVRLNTALTPAVIEEIKPDIVVNAAGAMPIKLKVPGAELANVYSYPEILQGERIPDGHVVVIGGGLVGLETAEYLLHNGCKITVIEMLDTIGADLGSTRKIIVMENLYGAGVDMLTSTKCVEIKPEGVVVEHEGKTEILPCDAVAVAVGAQSTSLPELEECCHRLGIEYHCIGDALKPRRAIDATAEAAKLAHAV</sequence>
<proteinExistence type="inferred from homology"/>
<accession>A0ABS1TPF3</accession>
<keyword evidence="13" id="KW-1185">Reference proteome</keyword>
<dbReference type="PANTHER" id="PTHR42917:SF2">
    <property type="entry name" value="2,4-DIENOYL-COA REDUCTASE [(2E)-ENOYL-COA-PRODUCING]"/>
    <property type="match status" value="1"/>
</dbReference>
<dbReference type="InterPro" id="IPR013785">
    <property type="entry name" value="Aldolase_TIM"/>
</dbReference>
<evidence type="ECO:0000256" key="8">
    <source>
        <dbReference type="ARBA" id="ARBA00023004"/>
    </source>
</evidence>
<keyword evidence="8" id="KW-0408">Iron</keyword>
<evidence type="ECO:0000256" key="1">
    <source>
        <dbReference type="ARBA" id="ARBA00001917"/>
    </source>
</evidence>
<dbReference type="PRINTS" id="PR00368">
    <property type="entry name" value="FADPNR"/>
</dbReference>
<dbReference type="EMBL" id="JAESWB010000171">
    <property type="protein sequence ID" value="MBL4953127.1"/>
    <property type="molecule type" value="Genomic_DNA"/>
</dbReference>
<dbReference type="Gene3D" id="3.20.20.70">
    <property type="entry name" value="Aldolase class I"/>
    <property type="match status" value="1"/>
</dbReference>
<dbReference type="Pfam" id="PF07992">
    <property type="entry name" value="Pyr_redox_2"/>
    <property type="match status" value="1"/>
</dbReference>
<evidence type="ECO:0000256" key="7">
    <source>
        <dbReference type="ARBA" id="ARBA00023002"/>
    </source>
</evidence>
<comment type="similarity">
    <text evidence="3">In the N-terminal section; belongs to the NADH:flavin oxidoreductase/NADH oxidase family.</text>
</comment>
<dbReference type="InterPro" id="IPR051793">
    <property type="entry name" value="NADH:flavin_oxidoreductase"/>
</dbReference>
<evidence type="ECO:0000313" key="12">
    <source>
        <dbReference type="EMBL" id="MBL4953127.1"/>
    </source>
</evidence>
<evidence type="ECO:0000259" key="10">
    <source>
        <dbReference type="Pfam" id="PF00724"/>
    </source>
</evidence>
<dbReference type="Pfam" id="PF00724">
    <property type="entry name" value="Oxidored_FMN"/>
    <property type="match status" value="1"/>
</dbReference>
<keyword evidence="6" id="KW-0479">Metal-binding</keyword>
<evidence type="ECO:0000313" key="13">
    <source>
        <dbReference type="Proteomes" id="UP000623967"/>
    </source>
</evidence>
<feature type="domain" description="NADH:flavin oxidoreductase/NADH oxidase N-terminal" evidence="10">
    <location>
        <begin position="4"/>
        <end position="334"/>
    </location>
</feature>
<dbReference type="RefSeq" id="WP_202654395.1">
    <property type="nucleotide sequence ID" value="NZ_JAESWB010000171.1"/>
</dbReference>
<evidence type="ECO:0000259" key="11">
    <source>
        <dbReference type="Pfam" id="PF07992"/>
    </source>
</evidence>
<name>A0ABS1TPF3_9BACI</name>
<dbReference type="PANTHER" id="PTHR42917">
    <property type="entry name" value="2,4-DIENOYL-COA REDUCTASE"/>
    <property type="match status" value="1"/>
</dbReference>
<keyword evidence="5" id="KW-0288">FMN</keyword>
<keyword evidence="9" id="KW-0411">Iron-sulfur</keyword>
<evidence type="ECO:0000256" key="6">
    <source>
        <dbReference type="ARBA" id="ARBA00022723"/>
    </source>
</evidence>
<feature type="domain" description="FAD/NAD(P)-binding" evidence="11">
    <location>
        <begin position="382"/>
        <end position="600"/>
    </location>
</feature>
<evidence type="ECO:0000256" key="9">
    <source>
        <dbReference type="ARBA" id="ARBA00023014"/>
    </source>
</evidence>
<dbReference type="InterPro" id="IPR036188">
    <property type="entry name" value="FAD/NAD-bd_sf"/>
</dbReference>
<dbReference type="Proteomes" id="UP000623967">
    <property type="component" value="Unassembled WGS sequence"/>
</dbReference>
<comment type="cofactor">
    <cofactor evidence="2">
        <name>[4Fe-4S] cluster</name>
        <dbReference type="ChEBI" id="CHEBI:49883"/>
    </cofactor>
</comment>
<dbReference type="InterPro" id="IPR023753">
    <property type="entry name" value="FAD/NAD-binding_dom"/>
</dbReference>
<evidence type="ECO:0000256" key="3">
    <source>
        <dbReference type="ARBA" id="ARBA00011048"/>
    </source>
</evidence>
<reference evidence="12 13" key="1">
    <citation type="submission" date="2021-01" db="EMBL/GenBank/DDBJ databases">
        <title>Genome public.</title>
        <authorList>
            <person name="Liu C."/>
            <person name="Sun Q."/>
        </authorList>
    </citation>
    <scope>NUCLEOTIDE SEQUENCE [LARGE SCALE GENOMIC DNA]</scope>
    <source>
        <strain evidence="12 13">YIM B02564</strain>
    </source>
</reference>
<keyword evidence="7" id="KW-0560">Oxidoreductase</keyword>
<evidence type="ECO:0000256" key="2">
    <source>
        <dbReference type="ARBA" id="ARBA00001966"/>
    </source>
</evidence>
<comment type="cofactor">
    <cofactor evidence="1">
        <name>FMN</name>
        <dbReference type="ChEBI" id="CHEBI:58210"/>
    </cofactor>
</comment>
<keyword evidence="4" id="KW-0285">Flavoprotein</keyword>
<comment type="caution">
    <text evidence="12">The sequence shown here is derived from an EMBL/GenBank/DDBJ whole genome shotgun (WGS) entry which is preliminary data.</text>
</comment>
<dbReference type="Gene3D" id="3.50.50.60">
    <property type="entry name" value="FAD/NAD(P)-binding domain"/>
    <property type="match status" value="1"/>
</dbReference>
<dbReference type="SUPFAM" id="SSF51395">
    <property type="entry name" value="FMN-linked oxidoreductases"/>
    <property type="match status" value="1"/>
</dbReference>
<dbReference type="InterPro" id="IPR001155">
    <property type="entry name" value="OxRdtase_FMN_N"/>
</dbReference>